<sequence>MTEEKTLQNATWKRDITLFLSSQTISLFGSSLVQYAMMWYITLSTQSGMMMTIYIICGFIPTFILSPVAGVWADRFNRKKLIVYADGMIAVSTLILAMLFLMGYQSIWLLFVMAAIRALGTGIQTPAVGAILPQIVPEEHLMRINGINGSIQAIIMFVSPMVSAALLSLTTMEVIFFVDVITAAIAIIVLVTLLKIPLHKKAASNEQVGYLQDFKLGIDYIHKHPFLKSFFVFFALLFVMMAPAAFLTPLQVTRTFGDDIWRLTAIEIAFSVGMMIGGAVIATWGGFNNRVYTMMFAGIVMSICTILLGVLPIFTLYLVAMGIFGLSMPIFNTPTMTIIQEKVDPDYLGRVFGVFGMISTSMMPLGMLVFGPLADVVSVEQLLIWTGVAMFVVTVCIKLSKALIEAGKPSIKTE</sequence>
<feature type="transmembrane region" description="Helical" evidence="7">
    <location>
        <begin position="174"/>
        <end position="194"/>
    </location>
</feature>
<comment type="caution">
    <text evidence="9">The sequence shown here is derived from an EMBL/GenBank/DDBJ whole genome shotgun (WGS) entry which is preliminary data.</text>
</comment>
<keyword evidence="6 7" id="KW-0472">Membrane</keyword>
<dbReference type="Pfam" id="PF07690">
    <property type="entry name" value="MFS_1"/>
    <property type="match status" value="1"/>
</dbReference>
<feature type="transmembrane region" description="Helical" evidence="7">
    <location>
        <begin position="260"/>
        <end position="284"/>
    </location>
</feature>
<evidence type="ECO:0000256" key="4">
    <source>
        <dbReference type="ARBA" id="ARBA00022692"/>
    </source>
</evidence>
<reference evidence="9 10" key="1">
    <citation type="submission" date="2022-03" db="EMBL/GenBank/DDBJ databases">
        <authorList>
            <person name="Jo J.-H."/>
            <person name="Im W.-T."/>
        </authorList>
    </citation>
    <scope>NUCLEOTIDE SEQUENCE [LARGE SCALE GENOMIC DNA]</scope>
    <source>
        <strain evidence="9 10">MA9</strain>
    </source>
</reference>
<dbReference type="InterPro" id="IPR036259">
    <property type="entry name" value="MFS_trans_sf"/>
</dbReference>
<evidence type="ECO:0000313" key="9">
    <source>
        <dbReference type="EMBL" id="MCH7321175.1"/>
    </source>
</evidence>
<accession>A0ABS9UB20</accession>
<dbReference type="PROSITE" id="PS50850">
    <property type="entry name" value="MFS"/>
    <property type="match status" value="2"/>
</dbReference>
<dbReference type="PANTHER" id="PTHR43266">
    <property type="entry name" value="MACROLIDE-EFFLUX PROTEIN"/>
    <property type="match status" value="1"/>
</dbReference>
<keyword evidence="4 7" id="KW-0812">Transmembrane</keyword>
<dbReference type="EMBL" id="JAKZFC010000001">
    <property type="protein sequence ID" value="MCH7321175.1"/>
    <property type="molecule type" value="Genomic_DNA"/>
</dbReference>
<keyword evidence="2" id="KW-0813">Transport</keyword>
<keyword evidence="5 7" id="KW-1133">Transmembrane helix</keyword>
<name>A0ABS9UB20_9BACL</name>
<proteinExistence type="predicted"/>
<evidence type="ECO:0000256" key="7">
    <source>
        <dbReference type="SAM" id="Phobius"/>
    </source>
</evidence>
<comment type="subcellular location">
    <subcellularLocation>
        <location evidence="1">Cell membrane</location>
        <topology evidence="1">Multi-pass membrane protein</topology>
    </subcellularLocation>
</comment>
<evidence type="ECO:0000313" key="10">
    <source>
        <dbReference type="Proteomes" id="UP001316087"/>
    </source>
</evidence>
<dbReference type="Gene3D" id="1.20.1250.20">
    <property type="entry name" value="MFS general substrate transporter like domains"/>
    <property type="match status" value="1"/>
</dbReference>
<feature type="transmembrane region" description="Helical" evidence="7">
    <location>
        <begin position="230"/>
        <end position="248"/>
    </location>
</feature>
<dbReference type="Proteomes" id="UP001316087">
    <property type="component" value="Unassembled WGS sequence"/>
</dbReference>
<evidence type="ECO:0000256" key="6">
    <source>
        <dbReference type="ARBA" id="ARBA00023136"/>
    </source>
</evidence>
<dbReference type="PANTHER" id="PTHR43266:SF10">
    <property type="entry name" value="BACILYSIN EXPORTER BACE-RELATED"/>
    <property type="match status" value="1"/>
</dbReference>
<keyword evidence="3" id="KW-1003">Cell membrane</keyword>
<evidence type="ECO:0000256" key="3">
    <source>
        <dbReference type="ARBA" id="ARBA00022475"/>
    </source>
</evidence>
<gene>
    <name evidence="9" type="ORF">LZ480_04655</name>
</gene>
<dbReference type="InterPro" id="IPR011701">
    <property type="entry name" value="MFS"/>
</dbReference>
<feature type="transmembrane region" description="Helical" evidence="7">
    <location>
        <begin position="144"/>
        <end position="168"/>
    </location>
</feature>
<feature type="transmembrane region" description="Helical" evidence="7">
    <location>
        <begin position="351"/>
        <end position="370"/>
    </location>
</feature>
<evidence type="ECO:0000256" key="1">
    <source>
        <dbReference type="ARBA" id="ARBA00004651"/>
    </source>
</evidence>
<evidence type="ECO:0000259" key="8">
    <source>
        <dbReference type="PROSITE" id="PS50850"/>
    </source>
</evidence>
<feature type="transmembrane region" description="Helical" evidence="7">
    <location>
        <begin position="16"/>
        <end position="41"/>
    </location>
</feature>
<protein>
    <submittedName>
        <fullName evidence="9">MFS transporter</fullName>
    </submittedName>
</protein>
<feature type="transmembrane region" description="Helical" evidence="7">
    <location>
        <begin position="382"/>
        <end position="404"/>
    </location>
</feature>
<dbReference type="CDD" id="cd06173">
    <property type="entry name" value="MFS_MefA_like"/>
    <property type="match status" value="1"/>
</dbReference>
<feature type="transmembrane region" description="Helical" evidence="7">
    <location>
        <begin position="53"/>
        <end position="74"/>
    </location>
</feature>
<dbReference type="SUPFAM" id="SSF103473">
    <property type="entry name" value="MFS general substrate transporter"/>
    <property type="match status" value="1"/>
</dbReference>
<feature type="domain" description="Major facilitator superfamily (MFS) profile" evidence="8">
    <location>
        <begin position="1"/>
        <end position="198"/>
    </location>
</feature>
<organism evidence="9 10">
    <name type="scientific">Solibacillus palustris</name>
    <dbReference type="NCBI Taxonomy" id="2908203"/>
    <lineage>
        <taxon>Bacteria</taxon>
        <taxon>Bacillati</taxon>
        <taxon>Bacillota</taxon>
        <taxon>Bacilli</taxon>
        <taxon>Bacillales</taxon>
        <taxon>Caryophanaceae</taxon>
        <taxon>Solibacillus</taxon>
    </lineage>
</organism>
<dbReference type="RefSeq" id="WP_241368209.1">
    <property type="nucleotide sequence ID" value="NZ_JAKZFC010000001.1"/>
</dbReference>
<feature type="transmembrane region" description="Helical" evidence="7">
    <location>
        <begin position="291"/>
        <end position="311"/>
    </location>
</feature>
<evidence type="ECO:0000256" key="5">
    <source>
        <dbReference type="ARBA" id="ARBA00022989"/>
    </source>
</evidence>
<keyword evidence="10" id="KW-1185">Reference proteome</keyword>
<feature type="domain" description="Major facilitator superfamily (MFS) profile" evidence="8">
    <location>
        <begin position="221"/>
        <end position="414"/>
    </location>
</feature>
<dbReference type="InterPro" id="IPR020846">
    <property type="entry name" value="MFS_dom"/>
</dbReference>
<evidence type="ECO:0000256" key="2">
    <source>
        <dbReference type="ARBA" id="ARBA00022448"/>
    </source>
</evidence>